<accession>A0A378NUW9</accession>
<gene>
    <name evidence="1" type="ORF">NCTC10571_01625</name>
</gene>
<dbReference type="EMBL" id="UGPP01000001">
    <property type="protein sequence ID" value="STY71469.1"/>
    <property type="molecule type" value="Genomic_DNA"/>
</dbReference>
<organism evidence="1 2">
    <name type="scientific">Megamonas hypermegale</name>
    <dbReference type="NCBI Taxonomy" id="158847"/>
    <lineage>
        <taxon>Bacteria</taxon>
        <taxon>Bacillati</taxon>
        <taxon>Bacillota</taxon>
        <taxon>Negativicutes</taxon>
        <taxon>Selenomonadales</taxon>
        <taxon>Selenomonadaceae</taxon>
        <taxon>Megamonas</taxon>
    </lineage>
</organism>
<dbReference type="AlphaFoldDB" id="A0A378NUW9"/>
<evidence type="ECO:0000313" key="1">
    <source>
        <dbReference type="EMBL" id="STY71469.1"/>
    </source>
</evidence>
<reference evidence="1 2" key="1">
    <citation type="submission" date="2018-06" db="EMBL/GenBank/DDBJ databases">
        <authorList>
            <consortium name="Pathogen Informatics"/>
            <person name="Doyle S."/>
        </authorList>
    </citation>
    <scope>NUCLEOTIDE SEQUENCE [LARGE SCALE GENOMIC DNA]</scope>
    <source>
        <strain evidence="1 2">NCTC10571</strain>
    </source>
</reference>
<evidence type="ECO:0000313" key="2">
    <source>
        <dbReference type="Proteomes" id="UP000255234"/>
    </source>
</evidence>
<name>A0A378NUW9_9FIRM</name>
<dbReference type="RefSeq" id="WP_115151794.1">
    <property type="nucleotide sequence ID" value="NZ_UGPP01000001.1"/>
</dbReference>
<protein>
    <submittedName>
        <fullName evidence="1">Uncharacterized protein</fullName>
    </submittedName>
</protein>
<sequence length="324" mass="35733">MAKFPNITMTSAGLEMLARAASGQTADRFIVTKVKLGDGVSEGNIRDYTDVISSKKEVTLAAYEDKGNGTFRYTFTYNNEGVKVGFYHREIGLFAKNGDNGEEKLVGYTNAGNYAGYIDDETRIQPYTRLMINVGVGDTDNASGMVDVGNTVTIEMLDEHNNNKNAHDNLIKRLFGSATATMESVKTSVQNWCKESIASVFGVASATTDNIKSKVKEWALEKINEWIETLGIRYNIAQNGYICLGKLFGDAIIQWGVYGDSNNTLITLNLNITSSNILFAIATDVTNNGNPQGAYLGYDVIENNKIRFLFNAIPWTFAWFCISK</sequence>
<dbReference type="Proteomes" id="UP000255234">
    <property type="component" value="Unassembled WGS sequence"/>
</dbReference>
<proteinExistence type="predicted"/>